<dbReference type="Gene3D" id="1.10.287.130">
    <property type="match status" value="1"/>
</dbReference>
<dbReference type="SMART" id="SM01079">
    <property type="entry name" value="CHASE"/>
    <property type="match status" value="1"/>
</dbReference>
<dbReference type="PROSITE" id="PS50839">
    <property type="entry name" value="CHASE"/>
    <property type="match status" value="1"/>
</dbReference>
<sequence length="579" mass="63504">MIQGDHAKDGTASARQGDPLVRALVVAVLVFAVSATIVTLMEQRYHQEQRHIVAEVAAGAAHSLDRQLSRSLSPTYVLASILRAYGSIKDFDSLAADMITQYGGISALDLAPHGKVSAVYPRAGNEKAVGFNLLDDPTQRAEALHAINSRSLTLAGPLELRQGGTALVGRLPVFLETEAGPERFWGFVIAVLRLQDFLPATNLGSLAQSGYDYELYRSHSETGKRQSIARSTDSPLPAPVTHVIEVPNGQWVLAVAPRGGWPCSPLYVPGYGLAVTVSLLVGALFFSTQRQPALLRRLVAERTKELERTNRELTTKVTEVEQARAEIRTLNDQLELRVAERTAQLENANRELSSFSYSVSHDLRAPLRHIASYAQVLLHEQGDKLDGEGVEILGRIHAAGARMGELIDALLNLSRMSRDALRCRPVDLAALAREILDELNTAEPERRVSVTLPDRLECCADPDLIRSALRNLLENAWKYTARNPDAAIEFGVTQDAGTPVYYVKDNGAGFDMRYAGKLFEPFQRLHGEGWFGGTGVGLATVDRIIRRHGGRIWAEAELEKGAIFYFTLSGDEDNLAEEK</sequence>
<dbReference type="SMART" id="SM00388">
    <property type="entry name" value="HisKA"/>
    <property type="match status" value="1"/>
</dbReference>
<protein>
    <recommendedName>
        <fullName evidence="3">histidine kinase</fullName>
        <ecNumber evidence="3">2.7.13.3</ecNumber>
    </recommendedName>
</protein>
<feature type="coiled-coil region" evidence="10">
    <location>
        <begin position="303"/>
        <end position="351"/>
    </location>
</feature>
<evidence type="ECO:0000256" key="1">
    <source>
        <dbReference type="ARBA" id="ARBA00000085"/>
    </source>
</evidence>
<dbReference type="InterPro" id="IPR036890">
    <property type="entry name" value="HATPase_C_sf"/>
</dbReference>
<keyword evidence="4" id="KW-0597">Phosphoprotein</keyword>
<dbReference type="Proteomes" id="UP000618926">
    <property type="component" value="Unassembled WGS sequence"/>
</dbReference>
<evidence type="ECO:0000256" key="3">
    <source>
        <dbReference type="ARBA" id="ARBA00012438"/>
    </source>
</evidence>
<dbReference type="SUPFAM" id="SSF47384">
    <property type="entry name" value="Homodimeric domain of signal transducing histidine kinase"/>
    <property type="match status" value="1"/>
</dbReference>
<dbReference type="InterPro" id="IPR003661">
    <property type="entry name" value="HisK_dim/P_dom"/>
</dbReference>
<comment type="caution">
    <text evidence="14">The sequence shown here is derived from an EMBL/GenBank/DDBJ whole genome shotgun (WGS) entry which is preliminary data.</text>
</comment>
<organism evidence="14 15">
    <name type="scientific">Geobacter anodireducens</name>
    <dbReference type="NCBI Taxonomy" id="1340425"/>
    <lineage>
        <taxon>Bacteria</taxon>
        <taxon>Pseudomonadati</taxon>
        <taxon>Thermodesulfobacteriota</taxon>
        <taxon>Desulfuromonadia</taxon>
        <taxon>Geobacterales</taxon>
        <taxon>Geobacteraceae</taxon>
        <taxon>Geobacter</taxon>
    </lineage>
</organism>
<dbReference type="InterPro" id="IPR003594">
    <property type="entry name" value="HATPase_dom"/>
</dbReference>
<keyword evidence="15" id="KW-1185">Reference proteome</keyword>
<dbReference type="Gene3D" id="3.30.450.350">
    <property type="entry name" value="CHASE domain"/>
    <property type="match status" value="1"/>
</dbReference>
<keyword evidence="6 11" id="KW-0812">Transmembrane</keyword>
<dbReference type="EMBL" id="JADBFD010000027">
    <property type="protein sequence ID" value="MBE2889430.1"/>
    <property type="molecule type" value="Genomic_DNA"/>
</dbReference>
<evidence type="ECO:0000313" key="14">
    <source>
        <dbReference type="EMBL" id="MBE2889430.1"/>
    </source>
</evidence>
<feature type="transmembrane region" description="Helical" evidence="11">
    <location>
        <begin position="266"/>
        <end position="286"/>
    </location>
</feature>
<dbReference type="PRINTS" id="PR00344">
    <property type="entry name" value="BCTRLSENSOR"/>
</dbReference>
<dbReference type="InterPro" id="IPR004358">
    <property type="entry name" value="Sig_transdc_His_kin-like_C"/>
</dbReference>
<dbReference type="Pfam" id="PF03924">
    <property type="entry name" value="CHASE"/>
    <property type="match status" value="1"/>
</dbReference>
<dbReference type="EC" id="2.7.13.3" evidence="3"/>
<evidence type="ECO:0000256" key="5">
    <source>
        <dbReference type="ARBA" id="ARBA00022679"/>
    </source>
</evidence>
<evidence type="ECO:0000256" key="4">
    <source>
        <dbReference type="ARBA" id="ARBA00022553"/>
    </source>
</evidence>
<keyword evidence="7" id="KW-0418">Kinase</keyword>
<dbReference type="RefSeq" id="WP_192905927.1">
    <property type="nucleotide sequence ID" value="NZ_JADBFD010000027.1"/>
</dbReference>
<evidence type="ECO:0000256" key="10">
    <source>
        <dbReference type="SAM" id="Coils"/>
    </source>
</evidence>
<dbReference type="Pfam" id="PF00512">
    <property type="entry name" value="HisKA"/>
    <property type="match status" value="1"/>
</dbReference>
<keyword evidence="5" id="KW-0808">Transferase</keyword>
<dbReference type="InterPro" id="IPR005467">
    <property type="entry name" value="His_kinase_dom"/>
</dbReference>
<dbReference type="PROSITE" id="PS50109">
    <property type="entry name" value="HIS_KIN"/>
    <property type="match status" value="1"/>
</dbReference>
<feature type="domain" description="CHASE" evidence="13">
    <location>
        <begin position="116"/>
        <end position="254"/>
    </location>
</feature>
<dbReference type="Gene3D" id="3.30.565.10">
    <property type="entry name" value="Histidine kinase-like ATPase, C-terminal domain"/>
    <property type="match status" value="1"/>
</dbReference>
<dbReference type="PANTHER" id="PTHR42878">
    <property type="entry name" value="TWO-COMPONENT HISTIDINE KINASE"/>
    <property type="match status" value="1"/>
</dbReference>
<dbReference type="InterPro" id="IPR036097">
    <property type="entry name" value="HisK_dim/P_sf"/>
</dbReference>
<evidence type="ECO:0000259" key="13">
    <source>
        <dbReference type="PROSITE" id="PS50839"/>
    </source>
</evidence>
<dbReference type="Pfam" id="PF02518">
    <property type="entry name" value="HATPase_c"/>
    <property type="match status" value="1"/>
</dbReference>
<evidence type="ECO:0000259" key="12">
    <source>
        <dbReference type="PROSITE" id="PS50109"/>
    </source>
</evidence>
<evidence type="ECO:0000313" key="15">
    <source>
        <dbReference type="Proteomes" id="UP000618926"/>
    </source>
</evidence>
<dbReference type="PANTHER" id="PTHR42878:SF15">
    <property type="entry name" value="BACTERIOPHYTOCHROME"/>
    <property type="match status" value="1"/>
</dbReference>
<keyword evidence="10" id="KW-0175">Coiled coil</keyword>
<dbReference type="SMART" id="SM00387">
    <property type="entry name" value="HATPase_c"/>
    <property type="match status" value="1"/>
</dbReference>
<comment type="catalytic activity">
    <reaction evidence="1">
        <text>ATP + protein L-histidine = ADP + protein N-phospho-L-histidine.</text>
        <dbReference type="EC" id="2.7.13.3"/>
    </reaction>
</comment>
<name>A0ABR9NYU4_9BACT</name>
<comment type="subcellular location">
    <subcellularLocation>
        <location evidence="2">Membrane</location>
    </subcellularLocation>
</comment>
<keyword evidence="8 11" id="KW-1133">Transmembrane helix</keyword>
<dbReference type="CDD" id="cd00082">
    <property type="entry name" value="HisKA"/>
    <property type="match status" value="1"/>
</dbReference>
<accession>A0ABR9NYU4</accession>
<dbReference type="InterPro" id="IPR006189">
    <property type="entry name" value="CHASE_dom"/>
</dbReference>
<reference evidence="14 15" key="1">
    <citation type="submission" date="2020-10" db="EMBL/GenBank/DDBJ databases">
        <title>Investigation of anaerobic biodegradation of phenanthrene by a sulfate-dependent Geobacter anodireducens strain PheS2.</title>
        <authorList>
            <person name="Zhang Z."/>
        </authorList>
    </citation>
    <scope>NUCLEOTIDE SEQUENCE [LARGE SCALE GENOMIC DNA]</scope>
    <source>
        <strain evidence="14 15">PheS2</strain>
    </source>
</reference>
<gene>
    <name evidence="14" type="ORF">IIE05_15825</name>
</gene>
<evidence type="ECO:0000256" key="6">
    <source>
        <dbReference type="ARBA" id="ARBA00022692"/>
    </source>
</evidence>
<dbReference type="SUPFAM" id="SSF55874">
    <property type="entry name" value="ATPase domain of HSP90 chaperone/DNA topoisomerase II/histidine kinase"/>
    <property type="match status" value="1"/>
</dbReference>
<evidence type="ECO:0000256" key="11">
    <source>
        <dbReference type="SAM" id="Phobius"/>
    </source>
</evidence>
<evidence type="ECO:0000256" key="2">
    <source>
        <dbReference type="ARBA" id="ARBA00004370"/>
    </source>
</evidence>
<evidence type="ECO:0000256" key="9">
    <source>
        <dbReference type="ARBA" id="ARBA00023136"/>
    </source>
</evidence>
<evidence type="ECO:0000256" key="8">
    <source>
        <dbReference type="ARBA" id="ARBA00022989"/>
    </source>
</evidence>
<feature type="transmembrane region" description="Helical" evidence="11">
    <location>
        <begin position="20"/>
        <end position="41"/>
    </location>
</feature>
<dbReference type="InterPro" id="IPR042240">
    <property type="entry name" value="CHASE_sf"/>
</dbReference>
<proteinExistence type="predicted"/>
<feature type="domain" description="Histidine kinase" evidence="12">
    <location>
        <begin position="358"/>
        <end position="572"/>
    </location>
</feature>
<keyword evidence="9 11" id="KW-0472">Membrane</keyword>
<evidence type="ECO:0000256" key="7">
    <source>
        <dbReference type="ARBA" id="ARBA00022777"/>
    </source>
</evidence>
<dbReference type="InterPro" id="IPR050351">
    <property type="entry name" value="BphY/WalK/GraS-like"/>
</dbReference>